<evidence type="ECO:0000313" key="1">
    <source>
        <dbReference type="EMBL" id="QCE09988.1"/>
    </source>
</evidence>
<sequence>MYVDCTVFIHALAHHHGMLYKAPRRPSRDRERGGGAPPSTLIIAREVEGCHVAAPERRHVDLTPATTEEAAFSLTPFACLRAVLTEQLPEVTMLDGEDDYGEFVGTLCLLAA</sequence>
<reference evidence="1 2" key="1">
    <citation type="submission" date="2019-04" db="EMBL/GenBank/DDBJ databases">
        <title>An improved genome assembly and genetic linkage map for asparagus bean, Vigna unguiculata ssp. sesquipedialis.</title>
        <authorList>
            <person name="Xia Q."/>
            <person name="Zhang R."/>
            <person name="Dong Y."/>
        </authorList>
    </citation>
    <scope>NUCLEOTIDE SEQUENCE [LARGE SCALE GENOMIC DNA]</scope>
    <source>
        <tissue evidence="1">Leaf</tissue>
    </source>
</reference>
<accession>A0A4D6N9M4</accession>
<dbReference type="EMBL" id="CP039354">
    <property type="protein sequence ID" value="QCE09988.1"/>
    <property type="molecule type" value="Genomic_DNA"/>
</dbReference>
<keyword evidence="2" id="KW-1185">Reference proteome</keyword>
<evidence type="ECO:0000313" key="2">
    <source>
        <dbReference type="Proteomes" id="UP000501690"/>
    </source>
</evidence>
<dbReference type="AlphaFoldDB" id="A0A4D6N9M4"/>
<gene>
    <name evidence="1" type="ORF">DEO72_LG10g1211</name>
</gene>
<protein>
    <submittedName>
        <fullName evidence="1">Uncharacterized protein</fullName>
    </submittedName>
</protein>
<name>A0A4D6N9M4_VIGUN</name>
<organism evidence="1 2">
    <name type="scientific">Vigna unguiculata</name>
    <name type="common">Cowpea</name>
    <dbReference type="NCBI Taxonomy" id="3917"/>
    <lineage>
        <taxon>Eukaryota</taxon>
        <taxon>Viridiplantae</taxon>
        <taxon>Streptophyta</taxon>
        <taxon>Embryophyta</taxon>
        <taxon>Tracheophyta</taxon>
        <taxon>Spermatophyta</taxon>
        <taxon>Magnoliopsida</taxon>
        <taxon>eudicotyledons</taxon>
        <taxon>Gunneridae</taxon>
        <taxon>Pentapetalae</taxon>
        <taxon>rosids</taxon>
        <taxon>fabids</taxon>
        <taxon>Fabales</taxon>
        <taxon>Fabaceae</taxon>
        <taxon>Papilionoideae</taxon>
        <taxon>50 kb inversion clade</taxon>
        <taxon>NPAAA clade</taxon>
        <taxon>indigoferoid/millettioid clade</taxon>
        <taxon>Phaseoleae</taxon>
        <taxon>Vigna</taxon>
    </lineage>
</organism>
<proteinExistence type="predicted"/>
<dbReference type="Proteomes" id="UP000501690">
    <property type="component" value="Linkage Group LG10"/>
</dbReference>